<feature type="region of interest" description="Disordered" evidence="6">
    <location>
        <begin position="1"/>
        <end position="32"/>
    </location>
</feature>
<proteinExistence type="inferred from homology"/>
<feature type="domain" description="NF-X1-type" evidence="7">
    <location>
        <begin position="429"/>
        <end position="448"/>
    </location>
</feature>
<dbReference type="CDD" id="cd16697">
    <property type="entry name" value="RING-CH-C4HC3_NFXL1"/>
    <property type="match status" value="1"/>
</dbReference>
<gene>
    <name evidence="8" type="ORF">NQ317_000093</name>
</gene>
<dbReference type="InterPro" id="IPR034078">
    <property type="entry name" value="NFX1_fam"/>
</dbReference>
<sequence length="760" mass="85631">MHGQRKPPNPWNKNVDQNKRKQNIPNLKSLPTPSEIKFKEVQQKLQAAVKRHVTNYESSSDEEELETTNAIEDILKTYKSTGGKNEYLGRTQSFIEEAFLSGAATCLICISKIKRDDSIWSCTSCYGFFHLMCIQRWSKDTIIQRKHALGEQTLVQQIKLFWCCPKCRFEYTSEDIPNKYLCFCKKTEYPKFHPYLVPHSCGEICKKDLIPNCGHKCLLLCHPGPCPPCPVTVSVSCFCGSQTARVQRCSNKEWSCGNPCGKILKCEKHSCSDPCHPGNCKPCPKKSIQKCMCKSQKNYETVLYHYGSVRRYAAHINKPQAWSKLSATAPTLAILTLCTSSGTPSNVDHLKRKQERFSDPTSDVGFMGVCNKLLKCGHHRCQLVCHSGECDECELNKPRTCSCGKTTYQIPCTDETPNCLDTCDKVLDCGIHRCNQRCHKEICGVCLETVVKSCRCGLHSKEIQCYKPYFCETKCKKLKDCNKHPCNRKCCDGNCPPCEKPCGRTLNCGNHKCNSICHRGPCYPCAQTDTVSCKCGSTKTTVPCGYKHKTKPLNVIGLAFLKRSGILKLDDTVLRHTLERGNLPACGISLLVTLKFTLPPDCHHEKREYHRCHFGDCPPCRQTCRKFRSTCNHPCSAPCHSSVLVKIEGEKPSMPWEQKKTQLEKRALPCPDCAVLVSVTCLGEHETVNWPCYLAKPSSCYRLCGRMLECGNHTCNLPCHTVELAPDKVMCDDVSKEKGAFTTLFCFNPMTICPHVKKHF</sequence>
<feature type="domain" description="NF-X1-type" evidence="7">
    <location>
        <begin position="213"/>
        <end position="231"/>
    </location>
</feature>
<dbReference type="PANTHER" id="PTHR12360">
    <property type="entry name" value="NUCLEAR TRANSCRIPTION FACTOR, X-BOX BINDING 1 NFX1"/>
    <property type="match status" value="1"/>
</dbReference>
<evidence type="ECO:0000256" key="6">
    <source>
        <dbReference type="SAM" id="MobiDB-lite"/>
    </source>
</evidence>
<name>A0ABQ9ISM9_9CUCU</name>
<evidence type="ECO:0000256" key="1">
    <source>
        <dbReference type="ARBA" id="ARBA00007269"/>
    </source>
</evidence>
<dbReference type="InterPro" id="IPR000967">
    <property type="entry name" value="Znf_NFX1"/>
</dbReference>
<keyword evidence="4" id="KW-0863">Zinc-finger</keyword>
<evidence type="ECO:0000313" key="8">
    <source>
        <dbReference type="EMBL" id="KAJ8964297.1"/>
    </source>
</evidence>
<evidence type="ECO:0000313" key="9">
    <source>
        <dbReference type="Proteomes" id="UP001162164"/>
    </source>
</evidence>
<feature type="domain" description="NF-X1-type" evidence="7">
    <location>
        <begin position="508"/>
        <end position="527"/>
    </location>
</feature>
<keyword evidence="3" id="KW-0677">Repeat</keyword>
<accession>A0ABQ9ISM9</accession>
<feature type="domain" description="NF-X1-type" evidence="7">
    <location>
        <begin position="481"/>
        <end position="500"/>
    </location>
</feature>
<feature type="domain" description="NF-X1-type" evidence="7">
    <location>
        <begin position="631"/>
        <end position="675"/>
    </location>
</feature>
<evidence type="ECO:0000256" key="4">
    <source>
        <dbReference type="ARBA" id="ARBA00022771"/>
    </source>
</evidence>
<keyword evidence="9" id="KW-1185">Reference proteome</keyword>
<evidence type="ECO:0000256" key="5">
    <source>
        <dbReference type="ARBA" id="ARBA00022833"/>
    </source>
</evidence>
<organism evidence="8 9">
    <name type="scientific">Molorchus minor</name>
    <dbReference type="NCBI Taxonomy" id="1323400"/>
    <lineage>
        <taxon>Eukaryota</taxon>
        <taxon>Metazoa</taxon>
        <taxon>Ecdysozoa</taxon>
        <taxon>Arthropoda</taxon>
        <taxon>Hexapoda</taxon>
        <taxon>Insecta</taxon>
        <taxon>Pterygota</taxon>
        <taxon>Neoptera</taxon>
        <taxon>Endopterygota</taxon>
        <taxon>Coleoptera</taxon>
        <taxon>Polyphaga</taxon>
        <taxon>Cucujiformia</taxon>
        <taxon>Chrysomeloidea</taxon>
        <taxon>Cerambycidae</taxon>
        <taxon>Lamiinae</taxon>
        <taxon>Monochamini</taxon>
        <taxon>Molorchus</taxon>
    </lineage>
</organism>
<keyword evidence="2" id="KW-0479">Metal-binding</keyword>
<dbReference type="Proteomes" id="UP001162164">
    <property type="component" value="Unassembled WGS sequence"/>
</dbReference>
<comment type="caution">
    <text evidence="8">The sequence shown here is derived from an EMBL/GenBank/DDBJ whole genome shotgun (WGS) entry which is preliminary data.</text>
</comment>
<dbReference type="PANTHER" id="PTHR12360:SF1">
    <property type="entry name" value="NF-X1-TYPE ZINC FINGER PROTEIN NFXL1"/>
    <property type="match status" value="1"/>
</dbReference>
<reference evidence="8" key="1">
    <citation type="journal article" date="2023" name="Insect Mol. Biol.">
        <title>Genome sequencing provides insights into the evolution of gene families encoding plant cell wall-degrading enzymes in longhorned beetles.</title>
        <authorList>
            <person name="Shin N.R."/>
            <person name="Okamura Y."/>
            <person name="Kirsch R."/>
            <person name="Pauchet Y."/>
        </authorList>
    </citation>
    <scope>NUCLEOTIDE SEQUENCE</scope>
    <source>
        <strain evidence="8">MMC_N1</strain>
    </source>
</reference>
<dbReference type="EMBL" id="JAPWTJ010002830">
    <property type="protein sequence ID" value="KAJ8964297.1"/>
    <property type="molecule type" value="Genomic_DNA"/>
</dbReference>
<feature type="domain" description="NF-X1-type" evidence="7">
    <location>
        <begin position="376"/>
        <end position="395"/>
    </location>
</feature>
<feature type="compositionally biased region" description="Polar residues" evidence="6">
    <location>
        <begin position="23"/>
        <end position="32"/>
    </location>
</feature>
<feature type="domain" description="NF-X1-type" evidence="7">
    <location>
        <begin position="602"/>
        <end position="622"/>
    </location>
</feature>
<comment type="similarity">
    <text evidence="1">Belongs to the NFX1 family.</text>
</comment>
<evidence type="ECO:0000259" key="7">
    <source>
        <dbReference type="SMART" id="SM00438"/>
    </source>
</evidence>
<feature type="domain" description="NF-X1-type" evidence="7">
    <location>
        <begin position="710"/>
        <end position="733"/>
    </location>
</feature>
<evidence type="ECO:0000256" key="3">
    <source>
        <dbReference type="ARBA" id="ARBA00022737"/>
    </source>
</evidence>
<keyword evidence="5" id="KW-0862">Zinc</keyword>
<dbReference type="CDD" id="cd06008">
    <property type="entry name" value="NF-X1-zinc-finger"/>
    <property type="match status" value="5"/>
</dbReference>
<feature type="domain" description="NF-X1-type" evidence="7">
    <location>
        <begin position="266"/>
        <end position="285"/>
    </location>
</feature>
<evidence type="ECO:0000256" key="2">
    <source>
        <dbReference type="ARBA" id="ARBA00022723"/>
    </source>
</evidence>
<dbReference type="SMART" id="SM00438">
    <property type="entry name" value="ZnF_NFX"/>
    <property type="match status" value="9"/>
</dbReference>
<dbReference type="Pfam" id="PF01422">
    <property type="entry name" value="zf-NF-X1"/>
    <property type="match status" value="9"/>
</dbReference>
<protein>
    <recommendedName>
        <fullName evidence="7">NF-X1-type domain-containing protein</fullName>
    </recommendedName>
</protein>